<evidence type="ECO:0000313" key="4">
    <source>
        <dbReference type="Proteomes" id="UP000007962"/>
    </source>
</evidence>
<dbReference type="InterPro" id="IPR036849">
    <property type="entry name" value="Enolase-like_C_sf"/>
</dbReference>
<name>C5C2N2_BEUC1</name>
<evidence type="ECO:0000259" key="2">
    <source>
        <dbReference type="SMART" id="SM00922"/>
    </source>
</evidence>
<feature type="domain" description="Mandelate racemase/muconate lactonizing enzyme C-terminal" evidence="2">
    <location>
        <begin position="159"/>
        <end position="266"/>
    </location>
</feature>
<dbReference type="PANTHER" id="PTHR48080:SF2">
    <property type="entry name" value="D-GALACTONATE DEHYDRATASE"/>
    <property type="match status" value="1"/>
</dbReference>
<dbReference type="STRING" id="471853.Bcav_1460"/>
<dbReference type="Pfam" id="PF02746">
    <property type="entry name" value="MR_MLE_N"/>
    <property type="match status" value="1"/>
</dbReference>
<dbReference type="SMART" id="SM00922">
    <property type="entry name" value="MR_MLE"/>
    <property type="match status" value="1"/>
</dbReference>
<dbReference type="Gene3D" id="3.30.390.10">
    <property type="entry name" value="Enolase-like, N-terminal domain"/>
    <property type="match status" value="1"/>
</dbReference>
<organism evidence="3 4">
    <name type="scientific">Beutenbergia cavernae (strain ATCC BAA-8 / DSM 12333 / CCUG 43141 / JCM 11478 / NBRC 16432 / NCIMB 13614 / HKI 0122)</name>
    <dbReference type="NCBI Taxonomy" id="471853"/>
    <lineage>
        <taxon>Bacteria</taxon>
        <taxon>Bacillati</taxon>
        <taxon>Actinomycetota</taxon>
        <taxon>Actinomycetes</taxon>
        <taxon>Micrococcales</taxon>
        <taxon>Beutenbergiaceae</taxon>
        <taxon>Beutenbergia</taxon>
    </lineage>
</organism>
<dbReference type="CDD" id="cd03316">
    <property type="entry name" value="MR_like"/>
    <property type="match status" value="1"/>
</dbReference>
<keyword evidence="4" id="KW-1185">Reference proteome</keyword>
<keyword evidence="1" id="KW-0456">Lyase</keyword>
<dbReference type="Pfam" id="PF13378">
    <property type="entry name" value="MR_MLE_C"/>
    <property type="match status" value="1"/>
</dbReference>
<protein>
    <submittedName>
        <fullName evidence="3">Mandelate racemase/muconate lactonizing protein</fullName>
    </submittedName>
</protein>
<dbReference type="InterPro" id="IPR029065">
    <property type="entry name" value="Enolase_C-like"/>
</dbReference>
<dbReference type="RefSeq" id="WP_015881958.1">
    <property type="nucleotide sequence ID" value="NC_012669.1"/>
</dbReference>
<dbReference type="InterPro" id="IPR018110">
    <property type="entry name" value="Mandel_Rmase/mucon_lact_enz_CS"/>
</dbReference>
<dbReference type="SUPFAM" id="SSF54826">
    <property type="entry name" value="Enolase N-terminal domain-like"/>
    <property type="match status" value="1"/>
</dbReference>
<dbReference type="InterPro" id="IPR029017">
    <property type="entry name" value="Enolase-like_N"/>
</dbReference>
<accession>C5C2N2</accession>
<dbReference type="PROSITE" id="PS00908">
    <property type="entry name" value="MR_MLE_1"/>
    <property type="match status" value="1"/>
</dbReference>
<reference evidence="3 4" key="1">
    <citation type="journal article" date="2009" name="Stand. Genomic Sci.">
        <title>Complete genome sequence of Beutenbergia cavernae type strain (HKI 0122).</title>
        <authorList>
            <person name="Land M."/>
            <person name="Pukall R."/>
            <person name="Abt B."/>
            <person name="Goker M."/>
            <person name="Rohde M."/>
            <person name="Glavina Del Rio T."/>
            <person name="Tice H."/>
            <person name="Copeland A."/>
            <person name="Cheng J.F."/>
            <person name="Lucas S."/>
            <person name="Chen F."/>
            <person name="Nolan M."/>
            <person name="Bruce D."/>
            <person name="Goodwin L."/>
            <person name="Pitluck S."/>
            <person name="Ivanova N."/>
            <person name="Mavromatis K."/>
            <person name="Ovchinnikova G."/>
            <person name="Pati A."/>
            <person name="Chen A."/>
            <person name="Palaniappan K."/>
            <person name="Hauser L."/>
            <person name="Chang Y.J."/>
            <person name="Jefferies C.C."/>
            <person name="Saunders E."/>
            <person name="Brettin T."/>
            <person name="Detter J.C."/>
            <person name="Han C."/>
            <person name="Chain P."/>
            <person name="Bristow J."/>
            <person name="Eisen J.A."/>
            <person name="Markowitz V."/>
            <person name="Hugenholtz P."/>
            <person name="Kyrpides N.C."/>
            <person name="Klenk H.P."/>
            <person name="Lapidus A."/>
        </authorList>
    </citation>
    <scope>NUCLEOTIDE SEQUENCE [LARGE SCALE GENOMIC DNA]</scope>
    <source>
        <strain evidence="4">ATCC BAA-8 / DSM 12333 / NBRC 16432</strain>
    </source>
</reference>
<proteinExistence type="predicted"/>
<dbReference type="KEGG" id="bcv:Bcav_1460"/>
<dbReference type="SUPFAM" id="SSF51604">
    <property type="entry name" value="Enolase C-terminal domain-like"/>
    <property type="match status" value="1"/>
</dbReference>
<dbReference type="Proteomes" id="UP000007962">
    <property type="component" value="Chromosome"/>
</dbReference>
<evidence type="ECO:0000313" key="3">
    <source>
        <dbReference type="EMBL" id="ACQ79718.1"/>
    </source>
</evidence>
<dbReference type="SFLD" id="SFLDG00179">
    <property type="entry name" value="mandelate_racemase"/>
    <property type="match status" value="1"/>
</dbReference>
<dbReference type="Gene3D" id="3.20.20.120">
    <property type="entry name" value="Enolase-like C-terminal domain"/>
    <property type="match status" value="1"/>
</dbReference>
<dbReference type="InterPro" id="IPR034593">
    <property type="entry name" value="DgoD-like"/>
</dbReference>
<dbReference type="GO" id="GO:0009063">
    <property type="term" value="P:amino acid catabolic process"/>
    <property type="evidence" value="ECO:0007669"/>
    <property type="project" value="InterPro"/>
</dbReference>
<gene>
    <name evidence="3" type="ordered locus">Bcav_1460</name>
</gene>
<sequence length="403" mass="43284">MKITALETIHSGAEGAMPALVFVRVHTDVGLHGTGDTFYLPQTVIAAIHEHIAPVLIGQDPTAIEQLWRALYNAYARFGGLGAEIRALSAVDVALWDLLGKSLGAPVHQLLGTAQSEIPTYNTCGGPLYASIAGGSQAGFGSSRKAGVLDDFDAFLHAPGDLARELVAEGARGMKLWPFDRFAQEHGSRAIAPGDLAEGVRVVREIRDAVGDAIEIMIDGHGLWDLTPAIRIARALEEFDVAWVEDLVLADKPHVLARLRAASRVPVSVSEYLVTRGQYLPVLQQEAADLVMIDPTWAGGITESRKIAVLADTYGLPVTYHDCTGPFTLMAGIHLAAATPNLRYQESVRAYLRVVYPEMVTVVPEVHAGTFEVPRAPGLGTELRDDILDRPGAVSRVSGTRPQ</sequence>
<evidence type="ECO:0000256" key="1">
    <source>
        <dbReference type="ARBA" id="ARBA00023239"/>
    </source>
</evidence>
<dbReference type="InterPro" id="IPR013341">
    <property type="entry name" value="Mandelate_racemase_N_dom"/>
</dbReference>
<dbReference type="HOGENOM" id="CLU_030273_3_0_11"/>
<dbReference type="PANTHER" id="PTHR48080">
    <property type="entry name" value="D-GALACTONATE DEHYDRATASE-RELATED"/>
    <property type="match status" value="1"/>
</dbReference>
<dbReference type="AlphaFoldDB" id="C5C2N2"/>
<dbReference type="InterPro" id="IPR013342">
    <property type="entry name" value="Mandelate_racemase_C"/>
</dbReference>
<dbReference type="eggNOG" id="COG4948">
    <property type="taxonomic scope" value="Bacteria"/>
</dbReference>
<dbReference type="EMBL" id="CP001618">
    <property type="protein sequence ID" value="ACQ79718.1"/>
    <property type="molecule type" value="Genomic_DNA"/>
</dbReference>
<dbReference type="OrthoDB" id="9802699at2"/>
<dbReference type="SFLD" id="SFLDS00001">
    <property type="entry name" value="Enolase"/>
    <property type="match status" value="1"/>
</dbReference>
<dbReference type="GO" id="GO:0016829">
    <property type="term" value="F:lyase activity"/>
    <property type="evidence" value="ECO:0007669"/>
    <property type="project" value="UniProtKB-KW"/>
</dbReference>